<evidence type="ECO:0000313" key="1">
    <source>
        <dbReference type="EMBL" id="KAI7795216.1"/>
    </source>
</evidence>
<dbReference type="EMBL" id="JAFHDT010000020">
    <property type="protein sequence ID" value="KAI7795216.1"/>
    <property type="molecule type" value="Genomic_DNA"/>
</dbReference>
<feature type="non-terminal residue" evidence="1">
    <location>
        <position position="1"/>
    </location>
</feature>
<keyword evidence="2" id="KW-1185">Reference proteome</keyword>
<organism evidence="1 2">
    <name type="scientific">Triplophysa rosa</name>
    <name type="common">Cave loach</name>
    <dbReference type="NCBI Taxonomy" id="992332"/>
    <lineage>
        <taxon>Eukaryota</taxon>
        <taxon>Metazoa</taxon>
        <taxon>Chordata</taxon>
        <taxon>Craniata</taxon>
        <taxon>Vertebrata</taxon>
        <taxon>Euteleostomi</taxon>
        <taxon>Actinopterygii</taxon>
        <taxon>Neopterygii</taxon>
        <taxon>Teleostei</taxon>
        <taxon>Ostariophysi</taxon>
        <taxon>Cypriniformes</taxon>
        <taxon>Nemacheilidae</taxon>
        <taxon>Triplophysa</taxon>
    </lineage>
</organism>
<feature type="non-terminal residue" evidence="1">
    <location>
        <position position="56"/>
    </location>
</feature>
<gene>
    <name evidence="1" type="ORF">IRJ41_011688</name>
</gene>
<evidence type="ECO:0000313" key="2">
    <source>
        <dbReference type="Proteomes" id="UP001059041"/>
    </source>
</evidence>
<proteinExistence type="predicted"/>
<reference evidence="1" key="1">
    <citation type="submission" date="2021-02" db="EMBL/GenBank/DDBJ databases">
        <title>Comparative genomics reveals that relaxation of natural selection precedes convergent phenotypic evolution of cavefish.</title>
        <authorList>
            <person name="Peng Z."/>
        </authorList>
    </citation>
    <scope>NUCLEOTIDE SEQUENCE</scope>
    <source>
        <tissue evidence="1">Muscle</tissue>
    </source>
</reference>
<dbReference type="AlphaFoldDB" id="A0A9W7TEW7"/>
<comment type="caution">
    <text evidence="1">The sequence shown here is derived from an EMBL/GenBank/DDBJ whole genome shotgun (WGS) entry which is preliminary data.</text>
</comment>
<name>A0A9W7TEW7_TRIRA</name>
<protein>
    <submittedName>
        <fullName evidence="1">Uncharacterized protein</fullName>
    </submittedName>
</protein>
<sequence length="56" mass="6746">EQVCHVSTWICSQLVLHNIRRWLDKRYGQETWTEPLPHLYRLIHLSIHLLPTLSLT</sequence>
<dbReference type="Proteomes" id="UP001059041">
    <property type="component" value="Linkage Group LG20"/>
</dbReference>
<accession>A0A9W7TEW7</accession>